<organism evidence="2 3">
    <name type="scientific">Paenirhodobacter enshiensis</name>
    <dbReference type="NCBI Taxonomy" id="1105367"/>
    <lineage>
        <taxon>Bacteria</taxon>
        <taxon>Pseudomonadati</taxon>
        <taxon>Pseudomonadota</taxon>
        <taxon>Alphaproteobacteria</taxon>
        <taxon>Rhodobacterales</taxon>
        <taxon>Rhodobacter group</taxon>
        <taxon>Paenirhodobacter</taxon>
    </lineage>
</organism>
<sequence length="145" mass="15496">MDIRQITPELSVAPQIEPEEVAQLAALGFRALIDNRPDAEAGPERDSAAMAEAAKAAGLAFRYIPYEPGLLTDDLADAFGAALSELDGPVLAYCRSGTRSSHLWAMTEAGRRPIDEIVQMAAHAGYDHSGLLPALQARAAQRRQA</sequence>
<dbReference type="STRING" id="1105367.CG50_00255"/>
<dbReference type="InterPro" id="IPR029021">
    <property type="entry name" value="Prot-tyrosine_phosphatase-like"/>
</dbReference>
<dbReference type="OrthoDB" id="9805710at2"/>
<dbReference type="NCBIfam" id="TIGR01244">
    <property type="entry name" value="TIGR01244 family sulfur transferase"/>
    <property type="match status" value="1"/>
</dbReference>
<protein>
    <recommendedName>
        <fullName evidence="1">Beta-lactamase hydrolase-like protein phosphatase-like domain-containing protein</fullName>
    </recommendedName>
</protein>
<reference evidence="2 3" key="1">
    <citation type="submission" date="2014-03" db="EMBL/GenBank/DDBJ databases">
        <title>Genome of Paenirhodobacter enshiensis DW2-9.</title>
        <authorList>
            <person name="Wang D."/>
            <person name="Wang G."/>
        </authorList>
    </citation>
    <scope>NUCLEOTIDE SEQUENCE [LARGE SCALE GENOMIC DNA]</scope>
    <source>
        <strain evidence="2 3">DW2-9</strain>
    </source>
</reference>
<keyword evidence="3" id="KW-1185">Reference proteome</keyword>
<dbReference type="eggNOG" id="COG3453">
    <property type="taxonomic scope" value="Bacteria"/>
</dbReference>
<evidence type="ECO:0000313" key="2">
    <source>
        <dbReference type="EMBL" id="KFI27216.1"/>
    </source>
</evidence>
<evidence type="ECO:0000313" key="3">
    <source>
        <dbReference type="Proteomes" id="UP000028824"/>
    </source>
</evidence>
<dbReference type="Pfam" id="PF04273">
    <property type="entry name" value="BLH_phosphatase"/>
    <property type="match status" value="1"/>
</dbReference>
<dbReference type="InterPro" id="IPR036873">
    <property type="entry name" value="Rhodanese-like_dom_sf"/>
</dbReference>
<evidence type="ECO:0000259" key="1">
    <source>
        <dbReference type="Pfam" id="PF04273"/>
    </source>
</evidence>
<proteinExistence type="predicted"/>
<dbReference type="AlphaFoldDB" id="A0A086XYW6"/>
<comment type="caution">
    <text evidence="2">The sequence shown here is derived from an EMBL/GenBank/DDBJ whole genome shotgun (WGS) entry which is preliminary data.</text>
</comment>
<dbReference type="RefSeq" id="WP_036636806.1">
    <property type="nucleotide sequence ID" value="NZ_JFZB01000010.1"/>
</dbReference>
<name>A0A086XYW6_9RHOB</name>
<feature type="domain" description="Beta-lactamase hydrolase-like protein phosphatase-like" evidence="1">
    <location>
        <begin position="2"/>
        <end position="110"/>
    </location>
</feature>
<dbReference type="Gene3D" id="3.90.190.10">
    <property type="entry name" value="Protein tyrosine phosphatase superfamily"/>
    <property type="match status" value="1"/>
</dbReference>
<dbReference type="Proteomes" id="UP000028824">
    <property type="component" value="Unassembled WGS sequence"/>
</dbReference>
<gene>
    <name evidence="2" type="ORF">CG50_00255</name>
</gene>
<accession>A0A086XYW6</accession>
<dbReference type="InterPro" id="IPR005939">
    <property type="entry name" value="BLH_phosphatase-like"/>
</dbReference>
<dbReference type="GO" id="GO:0016787">
    <property type="term" value="F:hydrolase activity"/>
    <property type="evidence" value="ECO:0007669"/>
    <property type="project" value="InterPro"/>
</dbReference>
<dbReference type="EMBL" id="JFZB01000010">
    <property type="protein sequence ID" value="KFI27216.1"/>
    <property type="molecule type" value="Genomic_DNA"/>
</dbReference>
<dbReference type="SUPFAM" id="SSF52821">
    <property type="entry name" value="Rhodanese/Cell cycle control phosphatase"/>
    <property type="match status" value="1"/>
</dbReference>